<proteinExistence type="predicted"/>
<evidence type="ECO:0000313" key="1">
    <source>
        <dbReference type="EMBL" id="OAY21310.1"/>
    </source>
</evidence>
<protein>
    <submittedName>
        <fullName evidence="1">Uncharacterized protein</fullName>
    </submittedName>
</protein>
<dbReference type="EMBL" id="KV451261">
    <property type="protein sequence ID" value="OAY21310.1"/>
    <property type="molecule type" value="Genomic_DNA"/>
</dbReference>
<gene>
    <name evidence="1" type="ORF">MANES_S099000</name>
</gene>
<dbReference type="AlphaFoldDB" id="A0A199U987"/>
<accession>A0A199U987</accession>
<sequence>MSSCHECTLGQRYNMWTNKLSSPQIGKWLKKEMEFLSLEIVA</sequence>
<name>A0A199U987_MANES</name>
<reference evidence="1" key="1">
    <citation type="submission" date="2016-02" db="EMBL/GenBank/DDBJ databases">
        <title>WGS assembly of Manihot esculenta.</title>
        <authorList>
            <person name="Bredeson J.V."/>
            <person name="Prochnik S.E."/>
            <person name="Lyons J.B."/>
            <person name="Schmutz J."/>
            <person name="Grimwood J."/>
            <person name="Vrebalov J."/>
            <person name="Bart R.S."/>
            <person name="Amuge T."/>
            <person name="Ferguson M.E."/>
            <person name="Green R."/>
            <person name="Putnam N."/>
            <person name="Stites J."/>
            <person name="Rounsley S."/>
            <person name="Rokhsar D.S."/>
        </authorList>
    </citation>
    <scope>NUCLEOTIDE SEQUENCE [LARGE SCALE GENOMIC DNA]</scope>
    <source>
        <tissue evidence="1">Leaf</tissue>
    </source>
</reference>
<organism evidence="1">
    <name type="scientific">Manihot esculenta</name>
    <name type="common">Cassava</name>
    <name type="synonym">Jatropha manihot</name>
    <dbReference type="NCBI Taxonomy" id="3983"/>
    <lineage>
        <taxon>Eukaryota</taxon>
        <taxon>Viridiplantae</taxon>
        <taxon>Streptophyta</taxon>
        <taxon>Embryophyta</taxon>
        <taxon>Tracheophyta</taxon>
        <taxon>Spermatophyta</taxon>
        <taxon>Magnoliopsida</taxon>
        <taxon>eudicotyledons</taxon>
        <taxon>Gunneridae</taxon>
        <taxon>Pentapetalae</taxon>
        <taxon>rosids</taxon>
        <taxon>fabids</taxon>
        <taxon>Malpighiales</taxon>
        <taxon>Euphorbiaceae</taxon>
        <taxon>Crotonoideae</taxon>
        <taxon>Manihoteae</taxon>
        <taxon>Manihot</taxon>
    </lineage>
</organism>